<protein>
    <submittedName>
        <fullName evidence="3">Uncharacterized protein</fullName>
    </submittedName>
</protein>
<evidence type="ECO:0000313" key="4">
    <source>
        <dbReference type="Proteomes" id="UP001064782"/>
    </source>
</evidence>
<dbReference type="AlphaFoldDB" id="A0A9P3Q9S4"/>
<feature type="transmembrane region" description="Helical" evidence="1">
    <location>
        <begin position="82"/>
        <end position="104"/>
    </location>
</feature>
<dbReference type="GeneID" id="83627920"/>
<feature type="transmembrane region" description="Helical" evidence="1">
    <location>
        <begin position="174"/>
        <end position="194"/>
    </location>
</feature>
<dbReference type="RefSeq" id="WP_238305008.1">
    <property type="nucleotide sequence ID" value="NZ_BRXE01000114.1"/>
</dbReference>
<reference evidence="3" key="1">
    <citation type="submission" date="2022-08" db="EMBL/GenBank/DDBJ databases">
        <title>Mycobacterium kiyosense sp. nov., scotochromogenic slow-glowing species isolated from respiratory specimens.</title>
        <authorList>
            <person name="Fukano H."/>
            <person name="Kazumi Y."/>
            <person name="Sakagami N."/>
            <person name="Ato M."/>
            <person name="Mitarai S."/>
            <person name="Hoshino Y."/>
        </authorList>
    </citation>
    <scope>NUCLEOTIDE SEQUENCE</scope>
    <source>
        <strain evidence="3">1413</strain>
        <strain evidence="2">SRL2020-028</strain>
    </source>
</reference>
<evidence type="ECO:0000313" key="3">
    <source>
        <dbReference type="EMBL" id="GLD31900.1"/>
    </source>
</evidence>
<evidence type="ECO:0000313" key="2">
    <source>
        <dbReference type="EMBL" id="GLB86071.1"/>
    </source>
</evidence>
<keyword evidence="1" id="KW-1133">Transmembrane helix</keyword>
<feature type="transmembrane region" description="Helical" evidence="1">
    <location>
        <begin position="116"/>
        <end position="135"/>
    </location>
</feature>
<gene>
    <name evidence="3" type="ORF">Mkiyose1413_37830</name>
    <name evidence="2" type="ORF">SRL2020028_53270</name>
</gene>
<proteinExistence type="predicted"/>
<feature type="transmembrane region" description="Helical" evidence="1">
    <location>
        <begin position="46"/>
        <end position="67"/>
    </location>
</feature>
<feature type="transmembrane region" description="Helical" evidence="1">
    <location>
        <begin position="200"/>
        <end position="221"/>
    </location>
</feature>
<comment type="caution">
    <text evidence="3">The sequence shown here is derived from an EMBL/GenBank/DDBJ whole genome shotgun (WGS) entry which is preliminary data.</text>
</comment>
<dbReference type="EMBL" id="BRZI01000032">
    <property type="protein sequence ID" value="GLD31900.1"/>
    <property type="molecule type" value="Genomic_DNA"/>
</dbReference>
<feature type="transmembrane region" description="Helical" evidence="1">
    <location>
        <begin position="141"/>
        <end position="162"/>
    </location>
</feature>
<evidence type="ECO:0000256" key="1">
    <source>
        <dbReference type="SAM" id="Phobius"/>
    </source>
</evidence>
<keyword evidence="1" id="KW-0472">Membrane</keyword>
<name>A0A9P3Q9S4_9MYCO</name>
<keyword evidence="1" id="KW-0812">Transmembrane</keyword>
<sequence>MYDPHAALEAIDSHTLSILLFYAVAVLAGFVYFIEAIRLTISQKVYAVPLATAIFIFAHDLSFLVYYDKWFNQYGHWWCKAWWFVLLITVPLEMLLIYFVARYGRAETFPFLKQKGFTVLVILATVGLSVFWLLVKDAINDELYFVSFAVTVFSPLPFSTALMIRRQSRQGQSVLMQLTQIPQALALLAAYSFIDSYFYSPIFISFILVIVTWACVNIWLLRRLPENSPGASDLAGHGSYSQTG</sequence>
<organism evidence="3 4">
    <name type="scientific">Mycobacterium kiyosense</name>
    <dbReference type="NCBI Taxonomy" id="2871094"/>
    <lineage>
        <taxon>Bacteria</taxon>
        <taxon>Bacillati</taxon>
        <taxon>Actinomycetota</taxon>
        <taxon>Actinomycetes</taxon>
        <taxon>Mycobacteriales</taxon>
        <taxon>Mycobacteriaceae</taxon>
        <taxon>Mycobacterium</taxon>
    </lineage>
</organism>
<dbReference type="Proteomes" id="UP001064782">
    <property type="component" value="Unassembled WGS sequence"/>
</dbReference>
<dbReference type="EMBL" id="BRXE01000114">
    <property type="protein sequence ID" value="GLB86071.1"/>
    <property type="molecule type" value="Genomic_DNA"/>
</dbReference>
<feature type="transmembrane region" description="Helical" evidence="1">
    <location>
        <begin position="15"/>
        <end position="34"/>
    </location>
</feature>
<dbReference type="Proteomes" id="UP001165663">
    <property type="component" value="Unassembled WGS sequence"/>
</dbReference>
<accession>A0A9P3Q9S4</accession>
<keyword evidence="4" id="KW-1185">Reference proteome</keyword>